<organism evidence="5">
    <name type="scientific">marine sediment metagenome</name>
    <dbReference type="NCBI Taxonomy" id="412755"/>
    <lineage>
        <taxon>unclassified sequences</taxon>
        <taxon>metagenomes</taxon>
        <taxon>ecological metagenomes</taxon>
    </lineage>
</organism>
<evidence type="ECO:0000256" key="3">
    <source>
        <dbReference type="ARBA" id="ARBA00022833"/>
    </source>
</evidence>
<dbReference type="Pfam" id="PF01242">
    <property type="entry name" value="PTPS"/>
    <property type="match status" value="1"/>
</dbReference>
<dbReference type="EMBL" id="LAZR01013461">
    <property type="protein sequence ID" value="KKM21864.1"/>
    <property type="molecule type" value="Genomic_DNA"/>
</dbReference>
<sequence>IKDYDGKCQRTHGHRWEVEVHLQCEELDKLNMLLDFSKVKKTMDKIIDEFLDHWHLNETLEEENVTAEFLAKWFFGMFINVFYSTYAGTTADLARIVIWESPNCCVEYDGAN</sequence>
<keyword evidence="4" id="KW-0456">Lyase</keyword>
<dbReference type="SUPFAM" id="SSF55620">
    <property type="entry name" value="Tetrahydrobiopterin biosynthesis enzymes-like"/>
    <property type="match status" value="1"/>
</dbReference>
<comment type="caution">
    <text evidence="5">The sequence shown here is derived from an EMBL/GenBank/DDBJ whole genome shotgun (WGS) entry which is preliminary data.</text>
</comment>
<protein>
    <recommendedName>
        <fullName evidence="6">6-pyruvoyl tetrahydrobiopterin synthase</fullName>
    </recommendedName>
</protein>
<dbReference type="InterPro" id="IPR038418">
    <property type="entry name" value="6-PTP_synth/QueD_sf"/>
</dbReference>
<evidence type="ECO:0000256" key="4">
    <source>
        <dbReference type="ARBA" id="ARBA00023239"/>
    </source>
</evidence>
<comment type="cofactor">
    <cofactor evidence="1">
        <name>Zn(2+)</name>
        <dbReference type="ChEBI" id="CHEBI:29105"/>
    </cofactor>
</comment>
<reference evidence="5" key="1">
    <citation type="journal article" date="2015" name="Nature">
        <title>Complex archaea that bridge the gap between prokaryotes and eukaryotes.</title>
        <authorList>
            <person name="Spang A."/>
            <person name="Saw J.H."/>
            <person name="Jorgensen S.L."/>
            <person name="Zaremba-Niedzwiedzka K."/>
            <person name="Martijn J."/>
            <person name="Lind A.E."/>
            <person name="van Eijk R."/>
            <person name="Schleper C."/>
            <person name="Guy L."/>
            <person name="Ettema T.J."/>
        </authorList>
    </citation>
    <scope>NUCLEOTIDE SEQUENCE</scope>
</reference>
<evidence type="ECO:0000256" key="1">
    <source>
        <dbReference type="ARBA" id="ARBA00001947"/>
    </source>
</evidence>
<dbReference type="GO" id="GO:0046872">
    <property type="term" value="F:metal ion binding"/>
    <property type="evidence" value="ECO:0007669"/>
    <property type="project" value="UniProtKB-KW"/>
</dbReference>
<evidence type="ECO:0008006" key="6">
    <source>
        <dbReference type="Google" id="ProtNLM"/>
    </source>
</evidence>
<dbReference type="InterPro" id="IPR007115">
    <property type="entry name" value="6-PTP_synth/QueD"/>
</dbReference>
<evidence type="ECO:0000256" key="2">
    <source>
        <dbReference type="ARBA" id="ARBA00022723"/>
    </source>
</evidence>
<proteinExistence type="predicted"/>
<dbReference type="Gene3D" id="3.30.479.10">
    <property type="entry name" value="6-pyruvoyl tetrahydropterin synthase/QueD"/>
    <property type="match status" value="1"/>
</dbReference>
<keyword evidence="3" id="KW-0862">Zinc</keyword>
<name>A0A0F9IPQ8_9ZZZZ</name>
<dbReference type="PANTHER" id="PTHR12589:SF7">
    <property type="entry name" value="6-PYRUVOYL TETRAHYDROBIOPTERIN SYNTHASE"/>
    <property type="match status" value="1"/>
</dbReference>
<gene>
    <name evidence="5" type="ORF">LCGC14_1631210</name>
</gene>
<dbReference type="GO" id="GO:0016829">
    <property type="term" value="F:lyase activity"/>
    <property type="evidence" value="ECO:0007669"/>
    <property type="project" value="UniProtKB-KW"/>
</dbReference>
<accession>A0A0F9IPQ8</accession>
<feature type="non-terminal residue" evidence="5">
    <location>
        <position position="1"/>
    </location>
</feature>
<dbReference type="PANTHER" id="PTHR12589">
    <property type="entry name" value="PYRUVOYL TETRAHYDROBIOPTERIN SYNTHASE"/>
    <property type="match status" value="1"/>
</dbReference>
<evidence type="ECO:0000313" key="5">
    <source>
        <dbReference type="EMBL" id="KKM21864.1"/>
    </source>
</evidence>
<keyword evidence="2" id="KW-0479">Metal-binding</keyword>
<dbReference type="AlphaFoldDB" id="A0A0F9IPQ8"/>